<evidence type="ECO:0000313" key="2">
    <source>
        <dbReference type="Proteomes" id="UP000616151"/>
    </source>
</evidence>
<proteinExistence type="predicted"/>
<dbReference type="Proteomes" id="UP000616151">
    <property type="component" value="Unassembled WGS sequence"/>
</dbReference>
<name>A0ACC5R5P2_9HYPH</name>
<sequence>MGLRSSLDASDSPEETEITVAKATTLEVNPPDEPPPEPVRKRRAEDDPYAALGLDMGGLTVFPVLRAGVIASDNPESSNSDRKGDIGLRLRPSLRITSDWVRHELLVSAEGDFIAYDDRSENDSNDASVLARLRLDMRRSTTLSLDAGYQLSQENGSDSEVPNTAIGNRTDQSFSQNVALTHRAGRIAATARVGANWQYYGDVDLAGGGKEDNADREYVQPVAAIRLGYEASPVLVPFVEAAYEPRIHFQKRDRNGLERSSDGYRLAAGVAFEPSPLWSGELALAYRLRDYEDPDLDSLDVFGLNGRVTWRPTELTTLDLTLGTGLNETSSADSSGARSYDTSLGITHDLRDNLTVNASAGLTYEDYQGIDQNELTLRTNTGVLWRMNRWIAWTLDYDFIYNDSNLPGEDYYENRVTAGIEVRR</sequence>
<accession>A0ACC5R5P2</accession>
<keyword evidence="2" id="KW-1185">Reference proteome</keyword>
<gene>
    <name evidence="1" type="ORF">JHL16_16600</name>
</gene>
<reference evidence="1" key="1">
    <citation type="submission" date="2021-01" db="EMBL/GenBank/DDBJ databases">
        <authorList>
            <person name="Sun Q."/>
        </authorList>
    </citation>
    <scope>NUCLEOTIDE SEQUENCE</scope>
    <source>
        <strain evidence="1">YIM B02566</strain>
    </source>
</reference>
<comment type="caution">
    <text evidence="1">The sequence shown here is derived from an EMBL/GenBank/DDBJ whole genome shotgun (WGS) entry which is preliminary data.</text>
</comment>
<evidence type="ECO:0000313" key="1">
    <source>
        <dbReference type="EMBL" id="MBK1867979.1"/>
    </source>
</evidence>
<dbReference type="EMBL" id="JAENHL010000007">
    <property type="protein sequence ID" value="MBK1867979.1"/>
    <property type="molecule type" value="Genomic_DNA"/>
</dbReference>
<organism evidence="1 2">
    <name type="scientific">Taklimakanibacter albus</name>
    <dbReference type="NCBI Taxonomy" id="2800327"/>
    <lineage>
        <taxon>Bacteria</taxon>
        <taxon>Pseudomonadati</taxon>
        <taxon>Pseudomonadota</taxon>
        <taxon>Alphaproteobacteria</taxon>
        <taxon>Hyphomicrobiales</taxon>
        <taxon>Aestuariivirgaceae</taxon>
        <taxon>Taklimakanibacter</taxon>
    </lineage>
</organism>
<protein>
    <submittedName>
        <fullName evidence="1">Outer membrane beta-barrel protein</fullName>
    </submittedName>
</protein>